<name>A0A7E4VCN7_PANRE</name>
<keyword evidence="1" id="KW-1185">Reference proteome</keyword>
<proteinExistence type="predicted"/>
<protein>
    <submittedName>
        <fullName evidence="2">Secreted protein</fullName>
    </submittedName>
</protein>
<evidence type="ECO:0000313" key="1">
    <source>
        <dbReference type="Proteomes" id="UP000492821"/>
    </source>
</evidence>
<accession>A0A7E4VCN7</accession>
<dbReference type="Proteomes" id="UP000492821">
    <property type="component" value="Unassembled WGS sequence"/>
</dbReference>
<reference evidence="1" key="1">
    <citation type="journal article" date="2013" name="Genetics">
        <title>The draft genome and transcriptome of Panagrellus redivivus are shaped by the harsh demands of a free-living lifestyle.</title>
        <authorList>
            <person name="Srinivasan J."/>
            <person name="Dillman A.R."/>
            <person name="Macchietto M.G."/>
            <person name="Heikkinen L."/>
            <person name="Lakso M."/>
            <person name="Fracchia K.M."/>
            <person name="Antoshechkin I."/>
            <person name="Mortazavi A."/>
            <person name="Wong G."/>
            <person name="Sternberg P.W."/>
        </authorList>
    </citation>
    <scope>NUCLEOTIDE SEQUENCE [LARGE SCALE GENOMIC DNA]</scope>
    <source>
        <strain evidence="1">MT8872</strain>
    </source>
</reference>
<dbReference type="WBParaSite" id="Pan_g18692.t1">
    <property type="protein sequence ID" value="Pan_g18692.t1"/>
    <property type="gene ID" value="Pan_g18692"/>
</dbReference>
<organism evidence="1 2">
    <name type="scientific">Panagrellus redivivus</name>
    <name type="common">Microworm</name>
    <dbReference type="NCBI Taxonomy" id="6233"/>
    <lineage>
        <taxon>Eukaryota</taxon>
        <taxon>Metazoa</taxon>
        <taxon>Ecdysozoa</taxon>
        <taxon>Nematoda</taxon>
        <taxon>Chromadorea</taxon>
        <taxon>Rhabditida</taxon>
        <taxon>Tylenchina</taxon>
        <taxon>Panagrolaimomorpha</taxon>
        <taxon>Panagrolaimoidea</taxon>
        <taxon>Panagrolaimidae</taxon>
        <taxon>Panagrellus</taxon>
    </lineage>
</organism>
<sequence>MSLSSAFIFLPASAALSDKDCKKSQIASKRSFRNVLAIATVGATDGRHMAPKSKEMVFDKMFIKACIANPH</sequence>
<dbReference type="AlphaFoldDB" id="A0A7E4VCN7"/>
<evidence type="ECO:0000313" key="2">
    <source>
        <dbReference type="WBParaSite" id="Pan_g18692.t1"/>
    </source>
</evidence>
<reference evidence="2" key="2">
    <citation type="submission" date="2020-10" db="UniProtKB">
        <authorList>
            <consortium name="WormBaseParasite"/>
        </authorList>
    </citation>
    <scope>IDENTIFICATION</scope>
</reference>